<proteinExistence type="predicted"/>
<dbReference type="AlphaFoldDB" id="A0A382GYB2"/>
<accession>A0A382GYB2</accession>
<dbReference type="InterPro" id="IPR058240">
    <property type="entry name" value="rSAM_sf"/>
</dbReference>
<name>A0A382GYB2_9ZZZZ</name>
<evidence type="ECO:0000313" key="1">
    <source>
        <dbReference type="EMBL" id="SVB80048.1"/>
    </source>
</evidence>
<reference evidence="1" key="1">
    <citation type="submission" date="2018-05" db="EMBL/GenBank/DDBJ databases">
        <authorList>
            <person name="Lanie J.A."/>
            <person name="Ng W.-L."/>
            <person name="Kazmierczak K.M."/>
            <person name="Andrzejewski T.M."/>
            <person name="Davidsen T.M."/>
            <person name="Wayne K.J."/>
            <person name="Tettelin H."/>
            <person name="Glass J.I."/>
            <person name="Rusch D."/>
            <person name="Podicherti R."/>
            <person name="Tsui H.-C.T."/>
            <person name="Winkler M.E."/>
        </authorList>
    </citation>
    <scope>NUCLEOTIDE SEQUENCE</scope>
</reference>
<protein>
    <recommendedName>
        <fullName evidence="2">Radical SAM core domain-containing protein</fullName>
    </recommendedName>
</protein>
<evidence type="ECO:0008006" key="2">
    <source>
        <dbReference type="Google" id="ProtNLM"/>
    </source>
</evidence>
<organism evidence="1">
    <name type="scientific">marine metagenome</name>
    <dbReference type="NCBI Taxonomy" id="408172"/>
    <lineage>
        <taxon>unclassified sequences</taxon>
        <taxon>metagenomes</taxon>
        <taxon>ecological metagenomes</taxon>
    </lineage>
</organism>
<dbReference type="EMBL" id="UINC01058131">
    <property type="protein sequence ID" value="SVB80048.1"/>
    <property type="molecule type" value="Genomic_DNA"/>
</dbReference>
<dbReference type="SUPFAM" id="SSF102114">
    <property type="entry name" value="Radical SAM enzymes"/>
    <property type="match status" value="1"/>
</dbReference>
<sequence length="236" mass="27687">MIWAKEGNIGRLQLEITNYCNAFCSQCERNYMIELQNETPEERKEFTIDYDIELNNTFLSIADIKKTFLPNKWTHLDEIVLCGNVDEPVINPDVIEIIKYFYYLDNKEKDIWVHVNGGSRSESFWSELGELSKELNNRLTVVFGIDGDEETNHLYRKNVNWKTLQKNWRAYISSGGRAGWQFIVFKWNQHQIADIKKLSEAEKFERFVVIKSFRNTNPENEIDEIVLPAGYEGVTA</sequence>
<dbReference type="Gene3D" id="3.20.20.70">
    <property type="entry name" value="Aldolase class I"/>
    <property type="match status" value="1"/>
</dbReference>
<gene>
    <name evidence="1" type="ORF">METZ01_LOCUS232902</name>
</gene>
<dbReference type="InterPro" id="IPR013785">
    <property type="entry name" value="Aldolase_TIM"/>
</dbReference>